<organism evidence="1">
    <name type="scientific">Magallana gigas</name>
    <name type="common">Pacific oyster</name>
    <name type="synonym">Crassostrea gigas</name>
    <dbReference type="NCBI Taxonomy" id="29159"/>
    <lineage>
        <taxon>Eukaryota</taxon>
        <taxon>Metazoa</taxon>
        <taxon>Spiralia</taxon>
        <taxon>Lophotrochozoa</taxon>
        <taxon>Mollusca</taxon>
        <taxon>Bivalvia</taxon>
        <taxon>Autobranchia</taxon>
        <taxon>Pteriomorphia</taxon>
        <taxon>Ostreida</taxon>
        <taxon>Ostreoidea</taxon>
        <taxon>Ostreidae</taxon>
        <taxon>Magallana</taxon>
    </lineage>
</organism>
<accession>K1PCZ0</accession>
<dbReference type="InParanoid" id="K1PCZ0"/>
<evidence type="ECO:0000313" key="1">
    <source>
        <dbReference type="EMBL" id="EKC21687.1"/>
    </source>
</evidence>
<sequence length="134" mass="15144">MTSQPTTVAVQVGTRYPTAGVVIVLPPLGSVHSFDEDKEFSYSQSFVDKCGRPLVASTPKRLVFGRIKKRLQFGSGKTAESPIRKIIILDTSTSTHNNTVQTWEQYLEERVSNLERELETLKKELAPRRILRKL</sequence>
<proteinExistence type="predicted"/>
<reference evidence="1" key="1">
    <citation type="journal article" date="2012" name="Nature">
        <title>The oyster genome reveals stress adaptation and complexity of shell formation.</title>
        <authorList>
            <person name="Zhang G."/>
            <person name="Fang X."/>
            <person name="Guo X."/>
            <person name="Li L."/>
            <person name="Luo R."/>
            <person name="Xu F."/>
            <person name="Yang P."/>
            <person name="Zhang L."/>
            <person name="Wang X."/>
            <person name="Qi H."/>
            <person name="Xiong Z."/>
            <person name="Que H."/>
            <person name="Xie Y."/>
            <person name="Holland P.W."/>
            <person name="Paps J."/>
            <person name="Zhu Y."/>
            <person name="Wu F."/>
            <person name="Chen Y."/>
            <person name="Wang J."/>
            <person name="Peng C."/>
            <person name="Meng J."/>
            <person name="Yang L."/>
            <person name="Liu J."/>
            <person name="Wen B."/>
            <person name="Zhang N."/>
            <person name="Huang Z."/>
            <person name="Zhu Q."/>
            <person name="Feng Y."/>
            <person name="Mount A."/>
            <person name="Hedgecock D."/>
            <person name="Xu Z."/>
            <person name="Liu Y."/>
            <person name="Domazet-Loso T."/>
            <person name="Du Y."/>
            <person name="Sun X."/>
            <person name="Zhang S."/>
            <person name="Liu B."/>
            <person name="Cheng P."/>
            <person name="Jiang X."/>
            <person name="Li J."/>
            <person name="Fan D."/>
            <person name="Wang W."/>
            <person name="Fu W."/>
            <person name="Wang T."/>
            <person name="Wang B."/>
            <person name="Zhang J."/>
            <person name="Peng Z."/>
            <person name="Li Y."/>
            <person name="Li N."/>
            <person name="Wang J."/>
            <person name="Chen M."/>
            <person name="He Y."/>
            <person name="Tan F."/>
            <person name="Song X."/>
            <person name="Zheng Q."/>
            <person name="Huang R."/>
            <person name="Yang H."/>
            <person name="Du X."/>
            <person name="Chen L."/>
            <person name="Yang M."/>
            <person name="Gaffney P.M."/>
            <person name="Wang S."/>
            <person name="Luo L."/>
            <person name="She Z."/>
            <person name="Ming Y."/>
            <person name="Huang W."/>
            <person name="Zhang S."/>
            <person name="Huang B."/>
            <person name="Zhang Y."/>
            <person name="Qu T."/>
            <person name="Ni P."/>
            <person name="Miao G."/>
            <person name="Wang J."/>
            <person name="Wang Q."/>
            <person name="Steinberg C.E."/>
            <person name="Wang H."/>
            <person name="Li N."/>
            <person name="Qian L."/>
            <person name="Zhang G."/>
            <person name="Li Y."/>
            <person name="Yang H."/>
            <person name="Liu X."/>
            <person name="Wang J."/>
            <person name="Yin Y."/>
            <person name="Wang J."/>
        </authorList>
    </citation>
    <scope>NUCLEOTIDE SEQUENCE [LARGE SCALE GENOMIC DNA]</scope>
    <source>
        <strain evidence="1">05x7-T-G4-1.051#20</strain>
    </source>
</reference>
<protein>
    <submittedName>
        <fullName evidence="1">Uncharacterized protein</fullName>
    </submittedName>
</protein>
<dbReference type="EMBL" id="JH816738">
    <property type="protein sequence ID" value="EKC21687.1"/>
    <property type="molecule type" value="Genomic_DNA"/>
</dbReference>
<dbReference type="HOGENOM" id="CLU_1898252_0_0_1"/>
<dbReference type="AlphaFoldDB" id="K1PCZ0"/>
<name>K1PCZ0_MAGGI</name>
<gene>
    <name evidence="1" type="ORF">CGI_10003495</name>
</gene>